<evidence type="ECO:0000313" key="1">
    <source>
        <dbReference type="EMBL" id="MBC8560277.1"/>
    </source>
</evidence>
<accession>A0A926E3B8</accession>
<evidence type="ECO:0000313" key="2">
    <source>
        <dbReference type="Proteomes" id="UP000610760"/>
    </source>
</evidence>
<comment type="caution">
    <text evidence="1">The sequence shown here is derived from an EMBL/GenBank/DDBJ whole genome shotgun (WGS) entry which is preliminary data.</text>
</comment>
<sequence>MAHYLPGSTIEAEEISAKTANRLLSPMFLSGGLMLSQVAALTGLEPYTIQNWVKRGFLPPPQNKRYSIRQFARILLINMLKDSFQLDRVSVLLSYINGHLDDESDDIIDDMALYLSAAEAVGKMLTQSKLGVETLDEACARAIEGYEEPIPGAKERVYRVLQIMVTAYIASMLKQQALKMYDALPQQNR</sequence>
<dbReference type="SUPFAM" id="SSF46955">
    <property type="entry name" value="Putative DNA-binding domain"/>
    <property type="match status" value="1"/>
</dbReference>
<keyword evidence="2" id="KW-1185">Reference proteome</keyword>
<dbReference type="Proteomes" id="UP000610760">
    <property type="component" value="Unassembled WGS sequence"/>
</dbReference>
<dbReference type="RefSeq" id="WP_249295252.1">
    <property type="nucleotide sequence ID" value="NZ_JACRSV010000002.1"/>
</dbReference>
<dbReference type="AlphaFoldDB" id="A0A926E3B8"/>
<gene>
    <name evidence="1" type="ORF">H8710_09395</name>
</gene>
<name>A0A926E3B8_9FIRM</name>
<dbReference type="Gene3D" id="1.10.1660.10">
    <property type="match status" value="1"/>
</dbReference>
<proteinExistence type="predicted"/>
<dbReference type="InterPro" id="IPR014975">
    <property type="entry name" value="DUF1836"/>
</dbReference>
<protein>
    <submittedName>
        <fullName evidence="1">DUF1836 domain-containing protein</fullName>
    </submittedName>
</protein>
<dbReference type="InterPro" id="IPR009061">
    <property type="entry name" value="DNA-bd_dom_put_sf"/>
</dbReference>
<dbReference type="Pfam" id="PF08876">
    <property type="entry name" value="DUF1836"/>
    <property type="match status" value="1"/>
</dbReference>
<dbReference type="PANTHER" id="PTHR40056">
    <property type="entry name" value="HYPOTHETICAL CYTOSOLIC PROTEIN"/>
    <property type="match status" value="1"/>
</dbReference>
<organism evidence="1 2">
    <name type="scientific">Fumia xinanensis</name>
    <dbReference type="NCBI Taxonomy" id="2763659"/>
    <lineage>
        <taxon>Bacteria</taxon>
        <taxon>Bacillati</taxon>
        <taxon>Bacillota</taxon>
        <taxon>Clostridia</taxon>
        <taxon>Eubacteriales</taxon>
        <taxon>Oscillospiraceae</taxon>
        <taxon>Fumia</taxon>
    </lineage>
</organism>
<dbReference type="EMBL" id="JACRSV010000002">
    <property type="protein sequence ID" value="MBC8560277.1"/>
    <property type="molecule type" value="Genomic_DNA"/>
</dbReference>
<dbReference type="PANTHER" id="PTHR40056:SF1">
    <property type="entry name" value="DUF1836 DOMAIN-CONTAINING PROTEIN"/>
    <property type="match status" value="1"/>
</dbReference>
<reference evidence="1" key="1">
    <citation type="submission" date="2020-08" db="EMBL/GenBank/DDBJ databases">
        <title>Genome public.</title>
        <authorList>
            <person name="Liu C."/>
            <person name="Sun Q."/>
        </authorList>
    </citation>
    <scope>NUCLEOTIDE SEQUENCE</scope>
    <source>
        <strain evidence="1">NSJ-33</strain>
    </source>
</reference>